<name>A0A1T1DWR4_9LEPT</name>
<dbReference type="GO" id="GO:0007165">
    <property type="term" value="P:signal transduction"/>
    <property type="evidence" value="ECO:0007669"/>
    <property type="project" value="UniProtKB-KW"/>
</dbReference>
<dbReference type="Gene3D" id="1.10.287.950">
    <property type="entry name" value="Methyl-accepting chemotaxis protein"/>
    <property type="match status" value="1"/>
</dbReference>
<evidence type="ECO:0000256" key="3">
    <source>
        <dbReference type="PROSITE-ProRule" id="PRU00284"/>
    </source>
</evidence>
<keyword evidence="4" id="KW-1133">Transmembrane helix</keyword>
<gene>
    <name evidence="7" type="ORF">B1J93_05150</name>
</gene>
<keyword evidence="1 3" id="KW-0807">Transducer</keyword>
<comment type="caution">
    <text evidence="7">The sequence shown here is derived from an EMBL/GenBank/DDBJ whole genome shotgun (WGS) entry which is preliminary data.</text>
</comment>
<dbReference type="SMART" id="SM00283">
    <property type="entry name" value="MA"/>
    <property type="match status" value="1"/>
</dbReference>
<dbReference type="RefSeq" id="WP_016748465.1">
    <property type="nucleotide sequence ID" value="NZ_MVIT01000050.1"/>
</dbReference>
<dbReference type="Pfam" id="PF12729">
    <property type="entry name" value="4HB_MCP_1"/>
    <property type="match status" value="1"/>
</dbReference>
<dbReference type="InterPro" id="IPR004089">
    <property type="entry name" value="MCPsignal_dom"/>
</dbReference>
<feature type="transmembrane region" description="Helical" evidence="4">
    <location>
        <begin position="15"/>
        <end position="36"/>
    </location>
</feature>
<dbReference type="GeneID" id="34314110"/>
<feature type="domain" description="Methyl-accepting transducer" evidence="5">
    <location>
        <begin position="291"/>
        <end position="534"/>
    </location>
</feature>
<dbReference type="EMBL" id="MVIT01000050">
    <property type="protein sequence ID" value="OOV45289.1"/>
    <property type="molecule type" value="Genomic_DNA"/>
</dbReference>
<dbReference type="InterPro" id="IPR004090">
    <property type="entry name" value="Chemotax_Me-accpt_rcpt"/>
</dbReference>
<dbReference type="GO" id="GO:0006935">
    <property type="term" value="P:chemotaxis"/>
    <property type="evidence" value="ECO:0007669"/>
    <property type="project" value="InterPro"/>
</dbReference>
<proteinExistence type="inferred from homology"/>
<dbReference type="Gene3D" id="6.10.340.10">
    <property type="match status" value="1"/>
</dbReference>
<evidence type="ECO:0000259" key="6">
    <source>
        <dbReference type="PROSITE" id="PS50885"/>
    </source>
</evidence>
<dbReference type="GO" id="GO:0004888">
    <property type="term" value="F:transmembrane signaling receptor activity"/>
    <property type="evidence" value="ECO:0007669"/>
    <property type="project" value="InterPro"/>
</dbReference>
<evidence type="ECO:0000256" key="2">
    <source>
        <dbReference type="ARBA" id="ARBA00029447"/>
    </source>
</evidence>
<reference evidence="7 8" key="1">
    <citation type="submission" date="2017-02" db="EMBL/GenBank/DDBJ databases">
        <title>Comparative genomic analysis of Brazilian Leptospira kirschneri strains of different serogroups.</title>
        <authorList>
            <person name="Moreno L.Z."/>
            <person name="Miraglia F."/>
            <person name="Kremer F.S."/>
            <person name="Eslabao M.R."/>
            <person name="Lilenbaum W."/>
            <person name="Dellagostin O.A."/>
            <person name="Moreno A.M."/>
        </authorList>
    </citation>
    <scope>NUCLEOTIDE SEQUENCE [LARGE SCALE GENOMIC DNA]</scope>
    <source>
        <strain evidence="7 8">M110/06</strain>
    </source>
</reference>
<dbReference type="CDD" id="cd06225">
    <property type="entry name" value="HAMP"/>
    <property type="match status" value="1"/>
</dbReference>
<feature type="domain" description="HAMP" evidence="6">
    <location>
        <begin position="213"/>
        <end position="265"/>
    </location>
</feature>
<dbReference type="PROSITE" id="PS50111">
    <property type="entry name" value="CHEMOTAXIS_TRANSDUC_2"/>
    <property type="match status" value="1"/>
</dbReference>
<keyword evidence="4" id="KW-0472">Membrane</keyword>
<dbReference type="SUPFAM" id="SSF58104">
    <property type="entry name" value="Methyl-accepting chemotaxis protein (MCP) signaling domain"/>
    <property type="match status" value="1"/>
</dbReference>
<accession>A0A1T1DWR4</accession>
<dbReference type="AlphaFoldDB" id="A0A1T1DWR4"/>
<evidence type="ECO:0000313" key="7">
    <source>
        <dbReference type="EMBL" id="OOV45289.1"/>
    </source>
</evidence>
<evidence type="ECO:0000256" key="1">
    <source>
        <dbReference type="ARBA" id="ARBA00023224"/>
    </source>
</evidence>
<protein>
    <submittedName>
        <fullName evidence="7">Methyl-accepting chemotaxis protein</fullName>
    </submittedName>
</protein>
<organism evidence="7 8">
    <name type="scientific">Leptospira kirschneri serovar Pomona</name>
    <dbReference type="NCBI Taxonomy" id="561005"/>
    <lineage>
        <taxon>Bacteria</taxon>
        <taxon>Pseudomonadati</taxon>
        <taxon>Spirochaetota</taxon>
        <taxon>Spirochaetia</taxon>
        <taxon>Leptospirales</taxon>
        <taxon>Leptospiraceae</taxon>
        <taxon>Leptospira</taxon>
    </lineage>
</organism>
<dbReference type="Proteomes" id="UP000191008">
    <property type="component" value="Unassembled WGS sequence"/>
</dbReference>
<sequence>MNLLANIRIKTRLRLSFGAIIGVFILSSALIVYNTFVYRKTIRSMIENSQPKFQLMNLTLEKLILAELTISSKVSTIDSLLSEEEYEKIKTLLEEIKKSNVTFREFPLEENELENLKILEDGIKNFAQYAETIHILGKDNRRQEAQILYVRGVNPLSASLRKTVKTLIEFEASNSRKNEDAAESQLTFSLYMICVLSLLSLVAGILFSRSIIRSVMFPLRKAIHFASEIQNGNLNNRIQIDRLDEMGELLEFLKKMEVSLREIIVEARISVENSEKASKEFYKVSKEFISTSETQANDSQKVADHIDHLSTLVEANTSVILTSAEHLRNLEKEIQKNLSSLINVTESLNSLALQARESSDTALKGQEKVDGIQKSFLEVKRTVQKINESLVKIGDISTRTNMLALNAAIEAARAGDHGRGFSVVADEISQLAEHTMKNTREITDLIEFTRSSIESGDGEMNQFSDFFTIIQENASNMARFSMRLLEDMRTQEAGLNVCSRKMYEIASNITDLEHSSLENKSAYSSIKQSIQDLSQGANLISSGSQEISSGAKRIDEQSGKVKRLMEKFSI</sequence>
<dbReference type="PROSITE" id="PS50885">
    <property type="entry name" value="HAMP"/>
    <property type="match status" value="1"/>
</dbReference>
<dbReference type="PANTHER" id="PTHR32089:SF112">
    <property type="entry name" value="LYSOZYME-LIKE PROTEIN-RELATED"/>
    <property type="match status" value="1"/>
</dbReference>
<dbReference type="Pfam" id="PF00015">
    <property type="entry name" value="MCPsignal"/>
    <property type="match status" value="1"/>
</dbReference>
<dbReference type="InterPro" id="IPR003660">
    <property type="entry name" value="HAMP_dom"/>
</dbReference>
<dbReference type="InterPro" id="IPR024478">
    <property type="entry name" value="HlyB_4HB_MCP"/>
</dbReference>
<evidence type="ECO:0000256" key="4">
    <source>
        <dbReference type="SAM" id="Phobius"/>
    </source>
</evidence>
<dbReference type="GO" id="GO:0016020">
    <property type="term" value="C:membrane"/>
    <property type="evidence" value="ECO:0007669"/>
    <property type="project" value="InterPro"/>
</dbReference>
<keyword evidence="4" id="KW-0812">Transmembrane</keyword>
<evidence type="ECO:0000259" key="5">
    <source>
        <dbReference type="PROSITE" id="PS50111"/>
    </source>
</evidence>
<feature type="transmembrane region" description="Helical" evidence="4">
    <location>
        <begin position="186"/>
        <end position="207"/>
    </location>
</feature>
<evidence type="ECO:0000313" key="8">
    <source>
        <dbReference type="Proteomes" id="UP000191008"/>
    </source>
</evidence>
<dbReference type="PANTHER" id="PTHR32089">
    <property type="entry name" value="METHYL-ACCEPTING CHEMOTAXIS PROTEIN MCPB"/>
    <property type="match status" value="1"/>
</dbReference>
<comment type="similarity">
    <text evidence="2">Belongs to the methyl-accepting chemotaxis (MCP) protein family.</text>
</comment>
<dbReference type="PRINTS" id="PR00260">
    <property type="entry name" value="CHEMTRNSDUCR"/>
</dbReference>